<dbReference type="Proteomes" id="UP001172457">
    <property type="component" value="Chromosome 3"/>
</dbReference>
<proteinExistence type="predicted"/>
<dbReference type="PANTHER" id="PTHR31639">
    <property type="entry name" value="F-BOX PROTEIN-LIKE"/>
    <property type="match status" value="1"/>
</dbReference>
<dbReference type="SUPFAM" id="SSF52058">
    <property type="entry name" value="L domain-like"/>
    <property type="match status" value="1"/>
</dbReference>
<dbReference type="SUPFAM" id="SSF81383">
    <property type="entry name" value="F-box domain"/>
    <property type="match status" value="2"/>
</dbReference>
<feature type="domain" description="F-box" evidence="1">
    <location>
        <begin position="1"/>
        <end position="50"/>
    </location>
</feature>
<dbReference type="InterPro" id="IPR055357">
    <property type="entry name" value="LRR_At1g61320_AtMIF1"/>
</dbReference>
<dbReference type="AlphaFoldDB" id="A0AA38TCV3"/>
<reference evidence="2" key="1">
    <citation type="submission" date="2023-03" db="EMBL/GenBank/DDBJ databases">
        <title>Chromosome-scale reference genome and RAD-based genetic map of yellow starthistle (Centaurea solstitialis) reveal putative structural variation and QTLs associated with invader traits.</title>
        <authorList>
            <person name="Reatini B."/>
            <person name="Cang F.A."/>
            <person name="Jiang Q."/>
            <person name="Mckibben M.T.W."/>
            <person name="Barker M.S."/>
            <person name="Rieseberg L.H."/>
            <person name="Dlugosch K.M."/>
        </authorList>
    </citation>
    <scope>NUCLEOTIDE SEQUENCE</scope>
    <source>
        <strain evidence="2">CAN-66</strain>
        <tissue evidence="2">Leaf</tissue>
    </source>
</reference>
<dbReference type="PANTHER" id="PTHR31639:SF333">
    <property type="entry name" value="F-BOX DOMAIN, FBD DOMAIN, LEUCINE-RICH REPEAT DOMAIN, L DOMAIN-LIKE PROTEIN-RELATED"/>
    <property type="match status" value="1"/>
</dbReference>
<keyword evidence="3" id="KW-1185">Reference proteome</keyword>
<dbReference type="Pfam" id="PF24758">
    <property type="entry name" value="LRR_At5g56370"/>
    <property type="match status" value="1"/>
</dbReference>
<gene>
    <name evidence="2" type="ORF">OSB04_013228</name>
</gene>
<dbReference type="SMART" id="SM00256">
    <property type="entry name" value="FBOX"/>
    <property type="match status" value="2"/>
</dbReference>
<dbReference type="PROSITE" id="PS50181">
    <property type="entry name" value="FBOX"/>
    <property type="match status" value="1"/>
</dbReference>
<protein>
    <recommendedName>
        <fullName evidence="1">F-box domain-containing protein</fullName>
    </recommendedName>
</protein>
<comment type="caution">
    <text evidence="2">The sequence shown here is derived from an EMBL/GenBank/DDBJ whole genome shotgun (WGS) entry which is preliminary data.</text>
</comment>
<dbReference type="Pfam" id="PF23622">
    <property type="entry name" value="LRR_At1g61320_AtMIF1"/>
    <property type="match status" value="1"/>
</dbReference>
<dbReference type="InterPro" id="IPR055411">
    <property type="entry name" value="LRR_FXL15/At3g58940/PEG3-like"/>
</dbReference>
<evidence type="ECO:0000259" key="1">
    <source>
        <dbReference type="PROSITE" id="PS50181"/>
    </source>
</evidence>
<dbReference type="InterPro" id="IPR032675">
    <property type="entry name" value="LRR_dom_sf"/>
</dbReference>
<name>A0AA38TCV3_9ASTR</name>
<dbReference type="InterPro" id="IPR036047">
    <property type="entry name" value="F-box-like_dom_sf"/>
</dbReference>
<accession>A0AA38TCV3</accession>
<dbReference type="EMBL" id="JARYMX010000003">
    <property type="protein sequence ID" value="KAJ9558614.1"/>
    <property type="molecule type" value="Genomic_DNA"/>
</dbReference>
<evidence type="ECO:0000313" key="2">
    <source>
        <dbReference type="EMBL" id="KAJ9558614.1"/>
    </source>
</evidence>
<dbReference type="SUPFAM" id="SSF52047">
    <property type="entry name" value="RNI-like"/>
    <property type="match status" value="1"/>
</dbReference>
<dbReference type="Pfam" id="PF00646">
    <property type="entry name" value="F-box"/>
    <property type="match status" value="2"/>
</dbReference>
<evidence type="ECO:0000313" key="3">
    <source>
        <dbReference type="Proteomes" id="UP001172457"/>
    </source>
</evidence>
<dbReference type="InterPro" id="IPR001810">
    <property type="entry name" value="F-box_dom"/>
</dbReference>
<sequence>MSNLPEHLIGLILEHLPIQDVVRTSTLSRKWRYRWTTMTSLVFDEQFSTKFAKNGAFGHNGLMRIINQVVFLNKGPISKFSLHIPEMHLDGFQEVDQWILFLSRNNVRELRLTNSNRRYELPSHVFSCSELRVLTLENCIFKTPLEFGRFSNLECLYLKNIDFGAEYSRTLVSLPQLWMLALYRCTNVHNLNIEARNLHKLIVIIPVHAMCLQLLYRLMNGPSITILYMCFMNPLKVSKGVERMNLSKMLSNLPNIRELLIDGNFLKFLSADKFPKWLPRAVYRLKFLTFLNLLLSDLDQLHGVLCLLRNMPNLKILQTWHSKPEVMPFDVEPASNHLESLDCLDRTLNQLQKVEMKSLEGSRPELLFIELLLSHSPSLNMMAIEASTTSDANERLKIAQDIMQFPRASPKAKDRTGQKSLSYVWRTKIHCPTFAVTWDKDKNSGKLCPILCNHVCRGGGGGGGGGEGGGGGVGGGRVSAGGGGVGGGAAGGVGGGGGGRVSAGGGGVGGGAAGGVGGGGGGSGYYRYSENHKRRFLTCIENDRMSILPQHLFGSILERLPVQDAVKTSILSKSWRYRWTTMTVLVFDKQFSQKYANNRAFGDNGFIRIINHVLILHNGPISKFYLYIPRRHLGSFQEVHQMMLLISRKSVVELALTNSNGCYELPSCISSCSKLKKLELENCIIKPLLKFEEFSNLEHLHLKNIDFGANSCGALITLPQLRKLFLQTCTNVYSFNIKASKLQALFVYDCQDAKLHRLLDTPYLKRYLSADEIPKWLPCAVDTLIHLYLEKFQLGDLNQVYGALCLLRNSPNLERLFMSQSLRVSKECDKYFIFSYVLQELEAKSSLRLCLFRSLRPALLFTKLLLAYSPSLVKLTIEPSGTSDAHQRLKIAMDVTRFPRASPKAELIFLNPMP</sequence>
<dbReference type="Gene3D" id="3.80.10.10">
    <property type="entry name" value="Ribonuclease Inhibitor"/>
    <property type="match status" value="2"/>
</dbReference>
<organism evidence="2 3">
    <name type="scientific">Centaurea solstitialis</name>
    <name type="common">yellow star-thistle</name>
    <dbReference type="NCBI Taxonomy" id="347529"/>
    <lineage>
        <taxon>Eukaryota</taxon>
        <taxon>Viridiplantae</taxon>
        <taxon>Streptophyta</taxon>
        <taxon>Embryophyta</taxon>
        <taxon>Tracheophyta</taxon>
        <taxon>Spermatophyta</taxon>
        <taxon>Magnoliopsida</taxon>
        <taxon>eudicotyledons</taxon>
        <taxon>Gunneridae</taxon>
        <taxon>Pentapetalae</taxon>
        <taxon>asterids</taxon>
        <taxon>campanulids</taxon>
        <taxon>Asterales</taxon>
        <taxon>Asteraceae</taxon>
        <taxon>Carduoideae</taxon>
        <taxon>Cardueae</taxon>
        <taxon>Centaureinae</taxon>
        <taxon>Centaurea</taxon>
    </lineage>
</organism>